<keyword evidence="2" id="KW-0732">Signal</keyword>
<sequence>MQKLAVLMSLLAVANSFYLPANFDQHQEQRPAYENKQMRTPEVSYGKNHYKPHHSFPSYKPNYPSYRPQPQPNYPSYQPQPQPQPMYPSYEANNAAPSPSYDSGYQAEQQYEPQAQSNNYDSYEPESNYAPDAEYPQEDKYAPYEQPSYMTNESNVAPQSMYQSYEQQVPQDQYQPQPQYYQIEKSSVSCDKICLVYAFKLVQIAAEFAASMCSDERPIYQLKQFVIFSNIKK</sequence>
<evidence type="ECO:0000313" key="3">
    <source>
        <dbReference type="EMBL" id="RNA10390.1"/>
    </source>
</evidence>
<dbReference type="Proteomes" id="UP000276133">
    <property type="component" value="Unassembled WGS sequence"/>
</dbReference>
<reference evidence="3 4" key="1">
    <citation type="journal article" date="2018" name="Sci. Rep.">
        <title>Genomic signatures of local adaptation to the degree of environmental predictability in rotifers.</title>
        <authorList>
            <person name="Franch-Gras L."/>
            <person name="Hahn C."/>
            <person name="Garcia-Roger E.M."/>
            <person name="Carmona M.J."/>
            <person name="Serra M."/>
            <person name="Gomez A."/>
        </authorList>
    </citation>
    <scope>NUCLEOTIDE SEQUENCE [LARGE SCALE GENOMIC DNA]</scope>
    <source>
        <strain evidence="3">HYR1</strain>
    </source>
</reference>
<feature type="region of interest" description="Disordered" evidence="1">
    <location>
        <begin position="44"/>
        <end position="134"/>
    </location>
</feature>
<feature type="chain" id="PRO_5018027605" evidence="2">
    <location>
        <begin position="17"/>
        <end position="233"/>
    </location>
</feature>
<protein>
    <submittedName>
        <fullName evidence="3">Uncharacterized protein</fullName>
    </submittedName>
</protein>
<feature type="compositionally biased region" description="Low complexity" evidence="1">
    <location>
        <begin position="105"/>
        <end position="116"/>
    </location>
</feature>
<comment type="caution">
    <text evidence="3">The sequence shown here is derived from an EMBL/GenBank/DDBJ whole genome shotgun (WGS) entry which is preliminary data.</text>
</comment>
<accession>A0A3M7QG90</accession>
<dbReference type="EMBL" id="REGN01006223">
    <property type="protein sequence ID" value="RNA10390.1"/>
    <property type="molecule type" value="Genomic_DNA"/>
</dbReference>
<feature type="compositionally biased region" description="Polar residues" evidence="1">
    <location>
        <begin position="91"/>
        <end position="103"/>
    </location>
</feature>
<evidence type="ECO:0000256" key="2">
    <source>
        <dbReference type="SAM" id="SignalP"/>
    </source>
</evidence>
<keyword evidence="4" id="KW-1185">Reference proteome</keyword>
<gene>
    <name evidence="3" type="ORF">BpHYR1_046324</name>
</gene>
<dbReference type="AlphaFoldDB" id="A0A3M7QG90"/>
<evidence type="ECO:0000313" key="4">
    <source>
        <dbReference type="Proteomes" id="UP000276133"/>
    </source>
</evidence>
<proteinExistence type="predicted"/>
<name>A0A3M7QG90_BRAPC</name>
<evidence type="ECO:0000256" key="1">
    <source>
        <dbReference type="SAM" id="MobiDB-lite"/>
    </source>
</evidence>
<organism evidence="3 4">
    <name type="scientific">Brachionus plicatilis</name>
    <name type="common">Marine rotifer</name>
    <name type="synonym">Brachionus muelleri</name>
    <dbReference type="NCBI Taxonomy" id="10195"/>
    <lineage>
        <taxon>Eukaryota</taxon>
        <taxon>Metazoa</taxon>
        <taxon>Spiralia</taxon>
        <taxon>Gnathifera</taxon>
        <taxon>Rotifera</taxon>
        <taxon>Eurotatoria</taxon>
        <taxon>Monogononta</taxon>
        <taxon>Pseudotrocha</taxon>
        <taxon>Ploima</taxon>
        <taxon>Brachionidae</taxon>
        <taxon>Brachionus</taxon>
    </lineage>
</organism>
<feature type="signal peptide" evidence="2">
    <location>
        <begin position="1"/>
        <end position="16"/>
    </location>
</feature>
<feature type="compositionally biased region" description="Pro residues" evidence="1">
    <location>
        <begin position="67"/>
        <end position="86"/>
    </location>
</feature>